<sequence length="338" mass="39060">MVDSGATHNFITEVEARHLRLHWKKDSERMKVVNFVALSIVGLVKRTMMKLGGWKGPVDFVVVKMDNFDVVLGMEFLLEHQVILMPSAKCLVITGFFPTVVRADIRQPNRFKTILVIQLNKNPARVEPTFVAILLEAWGKPKETVLKDTMCVLEKYHGMMPNSRLKSLLPRRMIDHMIELLLEAQASVKNTYRRTPPELAELQKQLKELLNTGFSKSIQAPHRLSVPRKSFEADGEEGGSKVMPLEFQADDHVSNQWGNNVVLLSVDWKQEEDREVREIFTDRVRKGRRPTREIHKFLVKWKNLPVELTSQERVEDLEASKQKIEEFQLHQLTMMSTV</sequence>
<dbReference type="EMBL" id="SSTD01009281">
    <property type="protein sequence ID" value="TYK14558.1"/>
    <property type="molecule type" value="Genomic_DNA"/>
</dbReference>
<comment type="caution">
    <text evidence="3">The sequence shown here is derived from an EMBL/GenBank/DDBJ whole genome shotgun (WGS) entry which is preliminary data.</text>
</comment>
<dbReference type="Proteomes" id="UP000321393">
    <property type="component" value="Unassembled WGS sequence"/>
</dbReference>
<dbReference type="InterPro" id="IPR023780">
    <property type="entry name" value="Chromo_domain"/>
</dbReference>
<dbReference type="SUPFAM" id="SSF50630">
    <property type="entry name" value="Acid proteases"/>
    <property type="match status" value="1"/>
</dbReference>
<dbReference type="InterPro" id="IPR016197">
    <property type="entry name" value="Chromo-like_dom_sf"/>
</dbReference>
<accession>A0A5D3CTL7</accession>
<evidence type="ECO:0000313" key="4">
    <source>
        <dbReference type="Proteomes" id="UP000321393"/>
    </source>
</evidence>
<dbReference type="PANTHER" id="PTHR12917:SF18">
    <property type="entry name" value="DNA DAMAGE-INDUCIBLE PROTEIN 1-LIKE"/>
    <property type="match status" value="1"/>
</dbReference>
<dbReference type="CDD" id="cd00024">
    <property type="entry name" value="CD_CSD"/>
    <property type="match status" value="1"/>
</dbReference>
<dbReference type="Pfam" id="PF08284">
    <property type="entry name" value="RVP_2"/>
    <property type="match status" value="1"/>
</dbReference>
<dbReference type="AlphaFoldDB" id="A0A5D3CTL7"/>
<protein>
    <submittedName>
        <fullName evidence="3">Asp_protease_2 domain-containing protein</fullName>
    </submittedName>
</protein>
<dbReference type="GO" id="GO:0008233">
    <property type="term" value="F:peptidase activity"/>
    <property type="evidence" value="ECO:0007669"/>
    <property type="project" value="UniProtKB-KW"/>
</dbReference>
<organism evidence="3 5">
    <name type="scientific">Cucumis melo var. makuwa</name>
    <name type="common">Oriental melon</name>
    <dbReference type="NCBI Taxonomy" id="1194695"/>
    <lineage>
        <taxon>Eukaryota</taxon>
        <taxon>Viridiplantae</taxon>
        <taxon>Streptophyta</taxon>
        <taxon>Embryophyta</taxon>
        <taxon>Tracheophyta</taxon>
        <taxon>Spermatophyta</taxon>
        <taxon>Magnoliopsida</taxon>
        <taxon>eudicotyledons</taxon>
        <taxon>Gunneridae</taxon>
        <taxon>Pentapetalae</taxon>
        <taxon>rosids</taxon>
        <taxon>fabids</taxon>
        <taxon>Cucurbitales</taxon>
        <taxon>Cucurbitaceae</taxon>
        <taxon>Benincaseae</taxon>
        <taxon>Cucumis</taxon>
    </lineage>
</organism>
<evidence type="ECO:0000313" key="2">
    <source>
        <dbReference type="EMBL" id="KAA0054480.1"/>
    </source>
</evidence>
<dbReference type="OrthoDB" id="1939491at2759"/>
<dbReference type="InterPro" id="IPR021109">
    <property type="entry name" value="Peptidase_aspartic_dom_sf"/>
</dbReference>
<dbReference type="CDD" id="cd00303">
    <property type="entry name" value="retropepsin_like"/>
    <property type="match status" value="1"/>
</dbReference>
<gene>
    <name evidence="3" type="ORF">E5676_scaffold552G00430</name>
    <name evidence="2" type="ORF">E6C27_scaffold24G002560</name>
</gene>
<evidence type="ECO:0000259" key="1">
    <source>
        <dbReference type="Pfam" id="PF00385"/>
    </source>
</evidence>
<evidence type="ECO:0000313" key="3">
    <source>
        <dbReference type="EMBL" id="TYK14558.1"/>
    </source>
</evidence>
<dbReference type="Proteomes" id="UP000321947">
    <property type="component" value="Unassembled WGS sequence"/>
</dbReference>
<dbReference type="Gene3D" id="2.40.70.10">
    <property type="entry name" value="Acid Proteases"/>
    <property type="match status" value="1"/>
</dbReference>
<keyword evidence="3" id="KW-0378">Hydrolase</keyword>
<dbReference type="GO" id="GO:0006508">
    <property type="term" value="P:proteolysis"/>
    <property type="evidence" value="ECO:0007669"/>
    <property type="project" value="UniProtKB-KW"/>
</dbReference>
<dbReference type="EMBL" id="SSTE01008830">
    <property type="protein sequence ID" value="KAA0054480.1"/>
    <property type="molecule type" value="Genomic_DNA"/>
</dbReference>
<dbReference type="Pfam" id="PF00385">
    <property type="entry name" value="Chromo"/>
    <property type="match status" value="1"/>
</dbReference>
<reference evidence="4 5" key="1">
    <citation type="submission" date="2019-08" db="EMBL/GenBank/DDBJ databases">
        <title>Draft genome sequences of two oriental melons (Cucumis melo L. var makuwa).</title>
        <authorList>
            <person name="Kwon S.-Y."/>
        </authorList>
    </citation>
    <scope>NUCLEOTIDE SEQUENCE [LARGE SCALE GENOMIC DNA]</scope>
    <source>
        <strain evidence="5">cv. Chang Bougi</strain>
        <strain evidence="4">cv. SW 3</strain>
        <tissue evidence="3">Leaf</tissue>
    </source>
</reference>
<dbReference type="Gene3D" id="2.40.50.40">
    <property type="match status" value="1"/>
</dbReference>
<name>A0A5D3CTL7_CUCMM</name>
<evidence type="ECO:0000313" key="5">
    <source>
        <dbReference type="Proteomes" id="UP000321947"/>
    </source>
</evidence>
<keyword evidence="3" id="KW-0645">Protease</keyword>
<dbReference type="STRING" id="1194695.A0A5D3CTL7"/>
<dbReference type="PANTHER" id="PTHR12917">
    <property type="entry name" value="ASPARTYL PROTEASE DDI-RELATED"/>
    <property type="match status" value="1"/>
</dbReference>
<proteinExistence type="predicted"/>
<feature type="domain" description="Chromo" evidence="1">
    <location>
        <begin position="275"/>
        <end position="328"/>
    </location>
</feature>
<dbReference type="SUPFAM" id="SSF54160">
    <property type="entry name" value="Chromo domain-like"/>
    <property type="match status" value="1"/>
</dbReference>